<gene>
    <name evidence="1" type="ORF">BS47DRAFT_1385951</name>
    <name evidence="2" type="ORF">BS47DRAFT_1385952</name>
</gene>
<dbReference type="AlphaFoldDB" id="A0A9P6AGJ5"/>
<dbReference type="Proteomes" id="UP000886523">
    <property type="component" value="Unassembled WGS sequence"/>
</dbReference>
<sequence>MILPALISQEFPVVPVLFVLLSLFQALTISPGPGFPLYQAQGSICGYFFYAFLATASAPLRSGQLPVLSCTGSCRIETAYSNTDESKTHHHTPETLGCGDKDPPLAISGLKICPFPLSSLSPTFPGGKVA</sequence>
<accession>A0A9P6AGJ5</accession>
<reference evidence="1" key="1">
    <citation type="journal article" date="2020" name="Nat. Commun.">
        <title>Large-scale genome sequencing of mycorrhizal fungi provides insights into the early evolution of symbiotic traits.</title>
        <authorList>
            <person name="Miyauchi S."/>
            <person name="Kiss E."/>
            <person name="Kuo A."/>
            <person name="Drula E."/>
            <person name="Kohler A."/>
            <person name="Sanchez-Garcia M."/>
            <person name="Morin E."/>
            <person name="Andreopoulos B."/>
            <person name="Barry K.W."/>
            <person name="Bonito G."/>
            <person name="Buee M."/>
            <person name="Carver A."/>
            <person name="Chen C."/>
            <person name="Cichocki N."/>
            <person name="Clum A."/>
            <person name="Culley D."/>
            <person name="Crous P.W."/>
            <person name="Fauchery L."/>
            <person name="Girlanda M."/>
            <person name="Hayes R.D."/>
            <person name="Keri Z."/>
            <person name="LaButti K."/>
            <person name="Lipzen A."/>
            <person name="Lombard V."/>
            <person name="Magnuson J."/>
            <person name="Maillard F."/>
            <person name="Murat C."/>
            <person name="Nolan M."/>
            <person name="Ohm R.A."/>
            <person name="Pangilinan J."/>
            <person name="Pereira M.F."/>
            <person name="Perotto S."/>
            <person name="Peter M."/>
            <person name="Pfister S."/>
            <person name="Riley R."/>
            <person name="Sitrit Y."/>
            <person name="Stielow J.B."/>
            <person name="Szollosi G."/>
            <person name="Zifcakova L."/>
            <person name="Stursova M."/>
            <person name="Spatafora J.W."/>
            <person name="Tedersoo L."/>
            <person name="Vaario L.M."/>
            <person name="Yamada A."/>
            <person name="Yan M."/>
            <person name="Wang P."/>
            <person name="Xu J."/>
            <person name="Bruns T."/>
            <person name="Baldrian P."/>
            <person name="Vilgalys R."/>
            <person name="Dunand C."/>
            <person name="Henrissat B."/>
            <person name="Grigoriev I.V."/>
            <person name="Hibbett D."/>
            <person name="Nagy L.G."/>
            <person name="Martin F.M."/>
        </authorList>
    </citation>
    <scope>NUCLEOTIDE SEQUENCE</scope>
    <source>
        <strain evidence="1">UP504</strain>
    </source>
</reference>
<evidence type="ECO:0000313" key="3">
    <source>
        <dbReference type="Proteomes" id="UP000886523"/>
    </source>
</evidence>
<evidence type="ECO:0000313" key="2">
    <source>
        <dbReference type="EMBL" id="KAF9505476.1"/>
    </source>
</evidence>
<comment type="caution">
    <text evidence="1">The sequence shown here is derived from an EMBL/GenBank/DDBJ whole genome shotgun (WGS) entry which is preliminary data.</text>
</comment>
<name>A0A9P6AGJ5_9AGAM</name>
<dbReference type="EMBL" id="MU129151">
    <property type="protein sequence ID" value="KAF9505475.1"/>
    <property type="molecule type" value="Genomic_DNA"/>
</dbReference>
<protein>
    <submittedName>
        <fullName evidence="1">Uncharacterized protein</fullName>
    </submittedName>
</protein>
<keyword evidence="3" id="KW-1185">Reference proteome</keyword>
<proteinExistence type="predicted"/>
<organism evidence="1 3">
    <name type="scientific">Hydnum rufescens UP504</name>
    <dbReference type="NCBI Taxonomy" id="1448309"/>
    <lineage>
        <taxon>Eukaryota</taxon>
        <taxon>Fungi</taxon>
        <taxon>Dikarya</taxon>
        <taxon>Basidiomycota</taxon>
        <taxon>Agaricomycotina</taxon>
        <taxon>Agaricomycetes</taxon>
        <taxon>Cantharellales</taxon>
        <taxon>Hydnaceae</taxon>
        <taxon>Hydnum</taxon>
    </lineage>
</organism>
<evidence type="ECO:0000313" key="1">
    <source>
        <dbReference type="EMBL" id="KAF9505475.1"/>
    </source>
</evidence>
<dbReference type="EMBL" id="MU129151">
    <property type="protein sequence ID" value="KAF9505476.1"/>
    <property type="molecule type" value="Genomic_DNA"/>
</dbReference>